<comment type="caution">
    <text evidence="1">The sequence shown here is derived from an EMBL/GenBank/DDBJ whole genome shotgun (WGS) entry which is preliminary data.</text>
</comment>
<proteinExistence type="predicted"/>
<dbReference type="EMBL" id="AJIL01000053">
    <property type="protein sequence ID" value="KNE98770.1"/>
    <property type="molecule type" value="Genomic_DNA"/>
</dbReference>
<dbReference type="AlphaFoldDB" id="A0A0L0VHL1"/>
<protein>
    <submittedName>
        <fullName evidence="1">Uncharacterized protein</fullName>
    </submittedName>
</protein>
<name>A0A0L0VHL1_9BASI</name>
<evidence type="ECO:0000313" key="2">
    <source>
        <dbReference type="Proteomes" id="UP000054564"/>
    </source>
</evidence>
<dbReference type="STRING" id="1165861.A0A0L0VHL1"/>
<reference evidence="2" key="1">
    <citation type="submission" date="2014-03" db="EMBL/GenBank/DDBJ databases">
        <title>The Genome Sequence of Puccinia striiformis f. sp. tritici PST-78.</title>
        <authorList>
            <consortium name="The Broad Institute Genome Sequencing Platform"/>
            <person name="Cuomo C."/>
            <person name="Hulbert S."/>
            <person name="Chen X."/>
            <person name="Walker B."/>
            <person name="Young S.K."/>
            <person name="Zeng Q."/>
            <person name="Gargeya S."/>
            <person name="Fitzgerald M."/>
            <person name="Haas B."/>
            <person name="Abouelleil A."/>
            <person name="Alvarado L."/>
            <person name="Arachchi H.M."/>
            <person name="Berlin A.M."/>
            <person name="Chapman S.B."/>
            <person name="Goldberg J."/>
            <person name="Griggs A."/>
            <person name="Gujja S."/>
            <person name="Hansen M."/>
            <person name="Howarth C."/>
            <person name="Imamovic A."/>
            <person name="Larimer J."/>
            <person name="McCowan C."/>
            <person name="Montmayeur A."/>
            <person name="Murphy C."/>
            <person name="Neiman D."/>
            <person name="Pearson M."/>
            <person name="Priest M."/>
            <person name="Roberts A."/>
            <person name="Saif S."/>
            <person name="Shea T."/>
            <person name="Sisk P."/>
            <person name="Sykes S."/>
            <person name="Wortman J."/>
            <person name="Nusbaum C."/>
            <person name="Birren B."/>
        </authorList>
    </citation>
    <scope>NUCLEOTIDE SEQUENCE [LARGE SCALE GENOMIC DNA]</scope>
    <source>
        <strain evidence="2">race PST-78</strain>
    </source>
</reference>
<sequence>MPNIPCSLNGQFACQPLNQTPNCRLPASDPILDLPNVQVQGSGGNSSTSCDATNLANQIINNEEEKGEEQVEDLDGQVVDDSLRSGNTTPIPESNSNTILVEVLRQLSTVTTKLTAASSLAPPKPCPAFQTPQMKRPDNFDGSSPAKLRNFLQQCKLIFRNNLDAFSSDLKKTLYALAFLTGKAFEHDQLTNFQKPT</sequence>
<organism evidence="1 2">
    <name type="scientific">Puccinia striiformis f. sp. tritici PST-78</name>
    <dbReference type="NCBI Taxonomy" id="1165861"/>
    <lineage>
        <taxon>Eukaryota</taxon>
        <taxon>Fungi</taxon>
        <taxon>Dikarya</taxon>
        <taxon>Basidiomycota</taxon>
        <taxon>Pucciniomycotina</taxon>
        <taxon>Pucciniomycetes</taxon>
        <taxon>Pucciniales</taxon>
        <taxon>Pucciniaceae</taxon>
        <taxon>Puccinia</taxon>
    </lineage>
</organism>
<keyword evidence="2" id="KW-1185">Reference proteome</keyword>
<gene>
    <name evidence="1" type="ORF">PSTG_07957</name>
</gene>
<dbReference type="Proteomes" id="UP000054564">
    <property type="component" value="Unassembled WGS sequence"/>
</dbReference>
<accession>A0A0L0VHL1</accession>
<evidence type="ECO:0000313" key="1">
    <source>
        <dbReference type="EMBL" id="KNE98770.1"/>
    </source>
</evidence>